<proteinExistence type="predicted"/>
<dbReference type="SUPFAM" id="SSF50494">
    <property type="entry name" value="Trypsin-like serine proteases"/>
    <property type="match status" value="1"/>
</dbReference>
<evidence type="ECO:0000313" key="1">
    <source>
        <dbReference type="EMBL" id="TDR37879.1"/>
    </source>
</evidence>
<protein>
    <submittedName>
        <fullName evidence="1">Trypsin-like peptidase</fullName>
    </submittedName>
</protein>
<keyword evidence="2" id="KW-1185">Reference proteome</keyword>
<name>A0A4R6YL89_9GAMM</name>
<organism evidence="1 2">
    <name type="scientific">Tahibacter aquaticus</name>
    <dbReference type="NCBI Taxonomy" id="520092"/>
    <lineage>
        <taxon>Bacteria</taxon>
        <taxon>Pseudomonadati</taxon>
        <taxon>Pseudomonadota</taxon>
        <taxon>Gammaproteobacteria</taxon>
        <taxon>Lysobacterales</taxon>
        <taxon>Rhodanobacteraceae</taxon>
        <taxon>Tahibacter</taxon>
    </lineage>
</organism>
<dbReference type="Pfam" id="PF13365">
    <property type="entry name" value="Trypsin_2"/>
    <property type="match status" value="1"/>
</dbReference>
<dbReference type="AlphaFoldDB" id="A0A4R6YL89"/>
<dbReference type="RefSeq" id="WP_166654361.1">
    <property type="nucleotide sequence ID" value="NZ_SNZH01000023.1"/>
</dbReference>
<dbReference type="InterPro" id="IPR009003">
    <property type="entry name" value="Peptidase_S1_PA"/>
</dbReference>
<sequence>MSETIRKVGAFPAARYGLRSSFPQWRASVLKGADGAIAGRGNRQLPRRPSSQESVGALPLLSALPHLKADDTRRFARACQATALVLRKKYLIPTATGFWVGTSPEDMKHDGFELMPRISSATGTSFLVTPGHVAMAAHSISADWVEQAAFVFDFHPDCLRQPEGDLPLRYEFARDAVSFGDAIVNLSASPRSDDIVIVRLKQATHRKALTIANPAALAEGVPVALVGCARMQPITVVTASADAPAPRVFVFNEHIVQTNIDAFQGSSGSALLDADGEVLGVHMKILVDDLGVGQLPTLVDEDIVVASAVRMHTIAETLQQIGAVIRN</sequence>
<dbReference type="Gene3D" id="2.40.10.120">
    <property type="match status" value="1"/>
</dbReference>
<dbReference type="Proteomes" id="UP000295293">
    <property type="component" value="Unassembled WGS sequence"/>
</dbReference>
<evidence type="ECO:0000313" key="2">
    <source>
        <dbReference type="Proteomes" id="UP000295293"/>
    </source>
</evidence>
<dbReference type="EMBL" id="SNZH01000023">
    <property type="protein sequence ID" value="TDR37879.1"/>
    <property type="molecule type" value="Genomic_DNA"/>
</dbReference>
<accession>A0A4R6YL89</accession>
<reference evidence="1 2" key="1">
    <citation type="submission" date="2019-03" db="EMBL/GenBank/DDBJ databases">
        <title>Genomic Encyclopedia of Type Strains, Phase IV (KMG-IV): sequencing the most valuable type-strain genomes for metagenomic binning, comparative biology and taxonomic classification.</title>
        <authorList>
            <person name="Goeker M."/>
        </authorList>
    </citation>
    <scope>NUCLEOTIDE SEQUENCE [LARGE SCALE GENOMIC DNA]</scope>
    <source>
        <strain evidence="1 2">DSM 21667</strain>
    </source>
</reference>
<gene>
    <name evidence="1" type="ORF">DFR29_12353</name>
</gene>
<comment type="caution">
    <text evidence="1">The sequence shown here is derived from an EMBL/GenBank/DDBJ whole genome shotgun (WGS) entry which is preliminary data.</text>
</comment>